<dbReference type="AlphaFoldDB" id="A0A1C3JUT9"/>
<evidence type="ECO:0000259" key="11">
    <source>
        <dbReference type="PROSITE" id="PS50111"/>
    </source>
</evidence>
<keyword evidence="15" id="KW-1185">Reference proteome</keyword>
<reference evidence="13 16" key="1">
    <citation type="submission" date="2016-06" db="EMBL/GenBank/DDBJ databases">
        <authorList>
            <person name="Kjaerup R.B."/>
            <person name="Dalgaard T.S."/>
            <person name="Juul-Madsen H.R."/>
        </authorList>
    </citation>
    <scope>NUCLEOTIDE SEQUENCE [LARGE SCALE GENOMIC DNA]</scope>
    <source>
        <strain evidence="13 16">CECT 5115</strain>
    </source>
</reference>
<dbReference type="GO" id="GO:0007165">
    <property type="term" value="P:signal transduction"/>
    <property type="evidence" value="ECO:0007669"/>
    <property type="project" value="UniProtKB-KW"/>
</dbReference>
<name>A0A1C3JUT9_9GAMM</name>
<keyword evidence="7 9" id="KW-0807">Transducer</keyword>
<dbReference type="InterPro" id="IPR029151">
    <property type="entry name" value="Sensor-like_sf"/>
</dbReference>
<evidence type="ECO:0000313" key="13">
    <source>
        <dbReference type="EMBL" id="SBT18830.1"/>
    </source>
</evidence>
<dbReference type="CDD" id="cd06225">
    <property type="entry name" value="HAMP"/>
    <property type="match status" value="1"/>
</dbReference>
<gene>
    <name evidence="13" type="primary">pctB_6</name>
    <name evidence="14" type="synonym">pctB_5</name>
    <name evidence="13" type="ORF">MGA5115_02991</name>
    <name evidence="14" type="ORF">MGA5116_02395</name>
</gene>
<protein>
    <submittedName>
        <fullName evidence="13">Methyl-accepting chemotaxis protein PctB</fullName>
    </submittedName>
</protein>
<dbReference type="EMBL" id="FLRA01000023">
    <property type="protein sequence ID" value="SBT18830.1"/>
    <property type="molecule type" value="Genomic_DNA"/>
</dbReference>
<comment type="similarity">
    <text evidence="8">Belongs to the methyl-accepting chemotaxis (MCP) protein family.</text>
</comment>
<evidence type="ECO:0000256" key="4">
    <source>
        <dbReference type="ARBA" id="ARBA00022692"/>
    </source>
</evidence>
<dbReference type="PANTHER" id="PTHR32089">
    <property type="entry name" value="METHYL-ACCEPTING CHEMOTAXIS PROTEIN MCPB"/>
    <property type="match status" value="1"/>
</dbReference>
<evidence type="ECO:0000256" key="6">
    <source>
        <dbReference type="ARBA" id="ARBA00023136"/>
    </source>
</evidence>
<feature type="transmembrane region" description="Helical" evidence="10">
    <location>
        <begin position="262"/>
        <end position="284"/>
    </location>
</feature>
<sequence length="617" mass="65532">MTLRRKFSMLVFGCAVLTAFVVCSISYIQLKSSIEQNIRNEISAIGNGQVEKVVEWTSSKEAAVSALANYLSTSEVSQQSLQQATEAGRFAIAYFGSENGVMLQSDPNDILPSDYDPRKRPWYKAAKSKQDVIFTSPYVGASTGKLMITAAQSVIKNGQQTGVAGADINLDDVTSGILDVKLAGNGHAYLADKDGLVLADSQKENYNKRVESVFGYQLSDLTNGQLVTLDGELIAKFDVPNSNWTIVFELDRKAVMAPLNTLLFTLVPAALVIALIISMLISVISSKLLIGITQVSAALEEISKGEGDLTKRIEVDSKDEVGQLAAHFNGFLGTLSGLISDIKSMSSSLNTLAHDSKALSQQSSKELNVQLNEITMVATAVSQLSTATQEIAINAEHTAGASQEAAESGNEGSRIVNVAQTEIKSLADEVNQASEIIANLDVHVQGISSILLTIQDIAEKTNLLALNAAIEAARAGEQGRGFAVVADEVRLLSQRTQSSTEEIRDKIEGLNSVTSNVVSSMKRSTTIAGGAVSGSAAAATALDSILEAVHKISGMAMQIASAAEEQNIVTTDISKNSESIQEISQRLSGEASKTADGAESLAQLADRLEHQIARFKV</sequence>
<comment type="subcellular location">
    <subcellularLocation>
        <location evidence="1">Cell membrane</location>
        <topology evidence="1">Multi-pass membrane protein</topology>
    </subcellularLocation>
</comment>
<accession>A0A1C3JUT9</accession>
<dbReference type="CDD" id="cd11386">
    <property type="entry name" value="MCP_signal"/>
    <property type="match status" value="1"/>
</dbReference>
<dbReference type="InterPro" id="IPR003660">
    <property type="entry name" value="HAMP_dom"/>
</dbReference>
<organism evidence="13 16">
    <name type="scientific">Marinomonas gallaica</name>
    <dbReference type="NCBI Taxonomy" id="1806667"/>
    <lineage>
        <taxon>Bacteria</taxon>
        <taxon>Pseudomonadati</taxon>
        <taxon>Pseudomonadota</taxon>
        <taxon>Gammaproteobacteria</taxon>
        <taxon>Oceanospirillales</taxon>
        <taxon>Oceanospirillaceae</taxon>
        <taxon>Marinomonas</taxon>
    </lineage>
</organism>
<dbReference type="PROSITE" id="PS50885">
    <property type="entry name" value="HAMP"/>
    <property type="match status" value="1"/>
</dbReference>
<dbReference type="PANTHER" id="PTHR32089:SF117">
    <property type="entry name" value="METHYL ACCEPTING SENSORY TRANSDUCER WITH CACHE_1 SMALL MOLECULE BINDING DOMAIN"/>
    <property type="match status" value="1"/>
</dbReference>
<evidence type="ECO:0000256" key="5">
    <source>
        <dbReference type="ARBA" id="ARBA00022989"/>
    </source>
</evidence>
<dbReference type="PROSITE" id="PS50111">
    <property type="entry name" value="CHEMOTAXIS_TRANSDUC_2"/>
    <property type="match status" value="1"/>
</dbReference>
<dbReference type="GO" id="GO:0005886">
    <property type="term" value="C:plasma membrane"/>
    <property type="evidence" value="ECO:0007669"/>
    <property type="project" value="UniProtKB-SubCell"/>
</dbReference>
<dbReference type="SMART" id="SM00304">
    <property type="entry name" value="HAMP"/>
    <property type="match status" value="2"/>
</dbReference>
<keyword evidence="4 10" id="KW-0812">Transmembrane</keyword>
<evidence type="ECO:0000313" key="15">
    <source>
        <dbReference type="Proteomes" id="UP000092840"/>
    </source>
</evidence>
<evidence type="ECO:0000256" key="7">
    <source>
        <dbReference type="ARBA" id="ARBA00023224"/>
    </source>
</evidence>
<evidence type="ECO:0000313" key="16">
    <source>
        <dbReference type="Proteomes" id="UP000092871"/>
    </source>
</evidence>
<dbReference type="FunFam" id="1.10.287.950:FF:000001">
    <property type="entry name" value="Methyl-accepting chemotaxis sensory transducer"/>
    <property type="match status" value="1"/>
</dbReference>
<evidence type="ECO:0000256" key="2">
    <source>
        <dbReference type="ARBA" id="ARBA00022475"/>
    </source>
</evidence>
<dbReference type="SMART" id="SM00283">
    <property type="entry name" value="MA"/>
    <property type="match status" value="1"/>
</dbReference>
<dbReference type="SUPFAM" id="SSF58104">
    <property type="entry name" value="Methyl-accepting chemotaxis protein (MCP) signaling domain"/>
    <property type="match status" value="1"/>
</dbReference>
<dbReference type="Pfam" id="PF02743">
    <property type="entry name" value="dCache_1"/>
    <property type="match status" value="1"/>
</dbReference>
<keyword evidence="6 10" id="KW-0472">Membrane</keyword>
<evidence type="ECO:0000259" key="12">
    <source>
        <dbReference type="PROSITE" id="PS50885"/>
    </source>
</evidence>
<dbReference type="Proteomes" id="UP000092840">
    <property type="component" value="Unassembled WGS sequence"/>
</dbReference>
<keyword evidence="5 10" id="KW-1133">Transmembrane helix</keyword>
<dbReference type="SUPFAM" id="SSF103190">
    <property type="entry name" value="Sensory domain-like"/>
    <property type="match status" value="1"/>
</dbReference>
<dbReference type="EMBL" id="FLRB01000013">
    <property type="protein sequence ID" value="SBT21785.1"/>
    <property type="molecule type" value="Genomic_DNA"/>
</dbReference>
<evidence type="ECO:0000256" key="10">
    <source>
        <dbReference type="SAM" id="Phobius"/>
    </source>
</evidence>
<evidence type="ECO:0000256" key="9">
    <source>
        <dbReference type="PROSITE-ProRule" id="PRU00284"/>
    </source>
</evidence>
<keyword evidence="3" id="KW-0145">Chemotaxis</keyword>
<dbReference type="GO" id="GO:0006935">
    <property type="term" value="P:chemotaxis"/>
    <property type="evidence" value="ECO:0007669"/>
    <property type="project" value="UniProtKB-KW"/>
</dbReference>
<evidence type="ECO:0000313" key="14">
    <source>
        <dbReference type="EMBL" id="SBT21785.1"/>
    </source>
</evidence>
<reference evidence="14 15" key="2">
    <citation type="submission" date="2016-06" db="EMBL/GenBank/DDBJ databases">
        <authorList>
            <person name="Rodrigo-Torres L."/>
            <person name="Arahal D.R."/>
        </authorList>
    </citation>
    <scope>NUCLEOTIDE SEQUENCE [LARGE SCALE GENOMIC DNA]</scope>
    <source>
        <strain evidence="14 15">CECT 5116</strain>
    </source>
</reference>
<dbReference type="RefSeq" id="WP_170756322.1">
    <property type="nucleotide sequence ID" value="NZ_FLRA01000023.1"/>
</dbReference>
<evidence type="ECO:0000256" key="8">
    <source>
        <dbReference type="ARBA" id="ARBA00029447"/>
    </source>
</evidence>
<dbReference type="Gene3D" id="1.10.287.950">
    <property type="entry name" value="Methyl-accepting chemotaxis protein"/>
    <property type="match status" value="1"/>
</dbReference>
<dbReference type="Gene3D" id="3.30.450.20">
    <property type="entry name" value="PAS domain"/>
    <property type="match status" value="2"/>
</dbReference>
<proteinExistence type="inferred from homology"/>
<dbReference type="Pfam" id="PF00672">
    <property type="entry name" value="HAMP"/>
    <property type="match status" value="1"/>
</dbReference>
<dbReference type="InterPro" id="IPR033479">
    <property type="entry name" value="dCache_1"/>
</dbReference>
<keyword evidence="2" id="KW-1003">Cell membrane</keyword>
<dbReference type="InterPro" id="IPR004089">
    <property type="entry name" value="MCPsignal_dom"/>
</dbReference>
<evidence type="ECO:0000256" key="1">
    <source>
        <dbReference type="ARBA" id="ARBA00004651"/>
    </source>
</evidence>
<evidence type="ECO:0000256" key="3">
    <source>
        <dbReference type="ARBA" id="ARBA00022500"/>
    </source>
</evidence>
<dbReference type="CDD" id="cd12913">
    <property type="entry name" value="PDC1_MCP_like"/>
    <property type="match status" value="1"/>
</dbReference>
<feature type="domain" description="HAMP" evidence="12">
    <location>
        <begin position="286"/>
        <end position="340"/>
    </location>
</feature>
<dbReference type="Pfam" id="PF00015">
    <property type="entry name" value="MCPsignal"/>
    <property type="match status" value="1"/>
</dbReference>
<feature type="domain" description="Methyl-accepting transducer" evidence="11">
    <location>
        <begin position="345"/>
        <end position="581"/>
    </location>
</feature>
<dbReference type="Proteomes" id="UP000092871">
    <property type="component" value="Unassembled WGS sequence"/>
</dbReference>